<comment type="caution">
    <text evidence="1">The sequence shown here is derived from an EMBL/GenBank/DDBJ whole genome shotgun (WGS) entry which is preliminary data.</text>
</comment>
<sequence length="72" mass="8074">MTTIAQWPADRLQTVLYRLLIHKDAAQEPLTDYSEGKGHFETASIVDPFGALFSMMTGKYTSAVLDQTHTTR</sequence>
<reference evidence="1 2" key="1">
    <citation type="submission" date="2021-11" db="EMBL/GenBank/DDBJ databases">
        <title>Genomic of Niabella pedocola.</title>
        <authorList>
            <person name="Wu T."/>
        </authorList>
    </citation>
    <scope>NUCLEOTIDE SEQUENCE [LARGE SCALE GENOMIC DNA]</scope>
    <source>
        <strain evidence="1 2">JCM 31011</strain>
    </source>
</reference>
<dbReference type="EMBL" id="JAJNEC010000007">
    <property type="protein sequence ID" value="MCD2425905.1"/>
    <property type="molecule type" value="Genomic_DNA"/>
</dbReference>
<name>A0ABS8PYF1_9BACT</name>
<accession>A0ABS8PYF1</accession>
<gene>
    <name evidence="1" type="ORF">LQ567_24190</name>
</gene>
<dbReference type="Proteomes" id="UP001199816">
    <property type="component" value="Unassembled WGS sequence"/>
</dbReference>
<dbReference type="RefSeq" id="WP_231008492.1">
    <property type="nucleotide sequence ID" value="NZ_JAJNEC010000007.1"/>
</dbReference>
<organism evidence="1 2">
    <name type="scientific">Niabella pedocola</name>
    <dbReference type="NCBI Taxonomy" id="1752077"/>
    <lineage>
        <taxon>Bacteria</taxon>
        <taxon>Pseudomonadati</taxon>
        <taxon>Bacteroidota</taxon>
        <taxon>Chitinophagia</taxon>
        <taxon>Chitinophagales</taxon>
        <taxon>Chitinophagaceae</taxon>
        <taxon>Niabella</taxon>
    </lineage>
</organism>
<keyword evidence="2" id="KW-1185">Reference proteome</keyword>
<protein>
    <submittedName>
        <fullName evidence="1">Uncharacterized protein</fullName>
    </submittedName>
</protein>
<proteinExistence type="predicted"/>
<evidence type="ECO:0000313" key="1">
    <source>
        <dbReference type="EMBL" id="MCD2425905.1"/>
    </source>
</evidence>
<evidence type="ECO:0000313" key="2">
    <source>
        <dbReference type="Proteomes" id="UP001199816"/>
    </source>
</evidence>